<sequence>MSTIRISKLEAARRHLRAAIVLLFNDADPVVVHTLVGVASVLAADLAKHHHPDAQWESWAQDANGISAQEYFAIARSTQNFLKHADRDVDAVHEFEPIEADALAFGATRNLANFGKLGLEESTLELWYIACNDPSGLGYEDELFAHAAQFFGDLRGKTRAVQLAKGRDVLDAMRR</sequence>
<gene>
    <name evidence="1" type="ORF">ABXL37_18295</name>
</gene>
<proteinExistence type="predicted"/>
<accession>A0ABV2CAS2</accession>
<name>A0ABV2CAS2_9BURK</name>
<comment type="caution">
    <text evidence="1">The sequence shown here is derived from an EMBL/GenBank/DDBJ whole genome shotgun (WGS) entry which is preliminary data.</text>
</comment>
<keyword evidence="2" id="KW-1185">Reference proteome</keyword>
<dbReference type="Proteomes" id="UP001548587">
    <property type="component" value="Unassembled WGS sequence"/>
</dbReference>
<reference evidence="1 2" key="1">
    <citation type="submission" date="2024-06" db="EMBL/GenBank/DDBJ databases">
        <title>Burkholderia sola in Mexico.</title>
        <authorList>
            <person name="Estrada P."/>
        </authorList>
    </citation>
    <scope>NUCLEOTIDE SEQUENCE [LARGE SCALE GENOMIC DNA]</scope>
    <source>
        <strain evidence="1 2">CpTa8-5</strain>
    </source>
</reference>
<dbReference type="EMBL" id="JBEWCH010000011">
    <property type="protein sequence ID" value="MET1476211.1"/>
    <property type="molecule type" value="Genomic_DNA"/>
</dbReference>
<evidence type="ECO:0000313" key="2">
    <source>
        <dbReference type="Proteomes" id="UP001548587"/>
    </source>
</evidence>
<dbReference type="RefSeq" id="WP_209926451.1">
    <property type="nucleotide sequence ID" value="NZ_JBEWCH010000011.1"/>
</dbReference>
<evidence type="ECO:0000313" key="1">
    <source>
        <dbReference type="EMBL" id="MET1476211.1"/>
    </source>
</evidence>
<organism evidence="1 2">
    <name type="scientific">Burkholderia sola</name>
    <dbReference type="NCBI Taxonomy" id="2843302"/>
    <lineage>
        <taxon>Bacteria</taxon>
        <taxon>Pseudomonadati</taxon>
        <taxon>Pseudomonadota</taxon>
        <taxon>Betaproteobacteria</taxon>
        <taxon>Burkholderiales</taxon>
        <taxon>Burkholderiaceae</taxon>
        <taxon>Burkholderia</taxon>
        <taxon>Burkholderia cepacia complex</taxon>
    </lineage>
</organism>
<protein>
    <submittedName>
        <fullName evidence="1">Uncharacterized protein</fullName>
    </submittedName>
</protein>